<evidence type="ECO:0000313" key="3">
    <source>
        <dbReference type="WBParaSite" id="jg3592"/>
    </source>
</evidence>
<sequence>MDVEWRWAWSFFQNLIKKNLRDTTRELLLEELTVENLEYQYANSQKNVKPLKKLYLWPQSFILLAALGGLLS</sequence>
<protein>
    <submittedName>
        <fullName evidence="3">Uncharacterized protein</fullName>
    </submittedName>
</protein>
<accession>A0A915E8V1</accession>
<dbReference type="WBParaSite" id="jg3592">
    <property type="protein sequence ID" value="jg3592"/>
    <property type="gene ID" value="jg3592"/>
</dbReference>
<keyword evidence="1" id="KW-0472">Membrane</keyword>
<keyword evidence="1" id="KW-0812">Transmembrane</keyword>
<name>A0A915E8V1_9BILA</name>
<dbReference type="Proteomes" id="UP000887574">
    <property type="component" value="Unplaced"/>
</dbReference>
<organism evidence="2 3">
    <name type="scientific">Ditylenchus dipsaci</name>
    <dbReference type="NCBI Taxonomy" id="166011"/>
    <lineage>
        <taxon>Eukaryota</taxon>
        <taxon>Metazoa</taxon>
        <taxon>Ecdysozoa</taxon>
        <taxon>Nematoda</taxon>
        <taxon>Chromadorea</taxon>
        <taxon>Rhabditida</taxon>
        <taxon>Tylenchina</taxon>
        <taxon>Tylenchomorpha</taxon>
        <taxon>Sphaerularioidea</taxon>
        <taxon>Anguinidae</taxon>
        <taxon>Anguininae</taxon>
        <taxon>Ditylenchus</taxon>
    </lineage>
</organism>
<evidence type="ECO:0000256" key="1">
    <source>
        <dbReference type="SAM" id="Phobius"/>
    </source>
</evidence>
<dbReference type="AlphaFoldDB" id="A0A915E8V1"/>
<feature type="transmembrane region" description="Helical" evidence="1">
    <location>
        <begin position="54"/>
        <end position="71"/>
    </location>
</feature>
<evidence type="ECO:0000313" key="2">
    <source>
        <dbReference type="Proteomes" id="UP000887574"/>
    </source>
</evidence>
<keyword evidence="1" id="KW-1133">Transmembrane helix</keyword>
<keyword evidence="2" id="KW-1185">Reference proteome</keyword>
<proteinExistence type="predicted"/>
<reference evidence="3" key="1">
    <citation type="submission" date="2022-11" db="UniProtKB">
        <authorList>
            <consortium name="WormBaseParasite"/>
        </authorList>
    </citation>
    <scope>IDENTIFICATION</scope>
</reference>